<dbReference type="PANTHER" id="PTHR10434:SF11">
    <property type="entry name" value="1-ACYL-SN-GLYCEROL-3-PHOSPHATE ACYLTRANSFERASE"/>
    <property type="match status" value="1"/>
</dbReference>
<sequence length="230" mass="25488">MFYWLLKHLVAGPAARRLFPTVIEGAKNIPDKGAVILASNHLSVIDSFILPLVIKRRVNFLAKSEYFTGKGFKGAVSRWFFTSTGMIPMDRSGGKASESSLQTGLEVLERKGCLGIYPEGTRSPDARLYRGRTGIARMVLEAKTNILVVPVVMVDTEKILPIGAKRPKIGTEIGIRIGEPIDFSRYRGMHTNRFILRSVTDEIMSEIAALSDQEYADVYASKLRKALPSN</sequence>
<evidence type="ECO:0000256" key="2">
    <source>
        <dbReference type="ARBA" id="ARBA00022679"/>
    </source>
</evidence>
<dbReference type="CDD" id="cd07989">
    <property type="entry name" value="LPLAT_AGPAT-like"/>
    <property type="match status" value="1"/>
</dbReference>
<keyword evidence="5 7" id="KW-0012">Acyltransferase</keyword>
<keyword evidence="2" id="KW-0808">Transferase</keyword>
<keyword evidence="4" id="KW-0472">Membrane</keyword>
<dbReference type="SMART" id="SM00563">
    <property type="entry name" value="PlsC"/>
    <property type="match status" value="1"/>
</dbReference>
<keyword evidence="8" id="KW-1185">Reference proteome</keyword>
<feature type="domain" description="Phospholipid/glycerol acyltransferase" evidence="6">
    <location>
        <begin position="35"/>
        <end position="156"/>
    </location>
</feature>
<protein>
    <submittedName>
        <fullName evidence="7">1-acyl-sn-glycerol-3-phosphate acyltransferase</fullName>
    </submittedName>
</protein>
<dbReference type="InterPro" id="IPR002123">
    <property type="entry name" value="Plipid/glycerol_acylTrfase"/>
</dbReference>
<evidence type="ECO:0000259" key="6">
    <source>
        <dbReference type="SMART" id="SM00563"/>
    </source>
</evidence>
<accession>A0ABT7C5C0</accession>
<dbReference type="RefSeq" id="WP_035731856.1">
    <property type="nucleotide sequence ID" value="NZ_CP028426.1"/>
</dbReference>
<dbReference type="EMBL" id="PXVD01000004">
    <property type="protein sequence ID" value="MDJ1370383.1"/>
    <property type="molecule type" value="Genomic_DNA"/>
</dbReference>
<evidence type="ECO:0000256" key="4">
    <source>
        <dbReference type="ARBA" id="ARBA00023136"/>
    </source>
</evidence>
<keyword evidence="3" id="KW-0443">Lipid metabolism</keyword>
<reference evidence="7" key="2">
    <citation type="journal article" date="2022" name="Sci. Rep.">
        <title>In silico prediction of the enzymes involved in the degradation of the herbicide molinate by Gulosibacter molinativorax ON4T.</title>
        <authorList>
            <person name="Lopes A.R."/>
            <person name="Bunin E."/>
            <person name="Viana A.T."/>
            <person name="Froufe H."/>
            <person name="Munoz-Merida A."/>
            <person name="Pinho D."/>
            <person name="Figueiredo J."/>
            <person name="Barroso C."/>
            <person name="Vaz-Moreira I."/>
            <person name="Bellanger X."/>
            <person name="Egas C."/>
            <person name="Nunes O.C."/>
        </authorList>
    </citation>
    <scope>NUCLEOTIDE SEQUENCE</scope>
    <source>
        <strain evidence="7">ON4</strain>
    </source>
</reference>
<evidence type="ECO:0000313" key="8">
    <source>
        <dbReference type="Proteomes" id="UP001170379"/>
    </source>
</evidence>
<dbReference type="SUPFAM" id="SSF69593">
    <property type="entry name" value="Glycerol-3-phosphate (1)-acyltransferase"/>
    <property type="match status" value="1"/>
</dbReference>
<proteinExistence type="predicted"/>
<evidence type="ECO:0000256" key="3">
    <source>
        <dbReference type="ARBA" id="ARBA00023098"/>
    </source>
</evidence>
<evidence type="ECO:0000313" key="7">
    <source>
        <dbReference type="EMBL" id="MDJ1370383.1"/>
    </source>
</evidence>
<reference evidence="7" key="1">
    <citation type="submission" date="2018-03" db="EMBL/GenBank/DDBJ databases">
        <authorList>
            <person name="Nunes O.C."/>
            <person name="Lopes A.R."/>
            <person name="Froufe H."/>
            <person name="Munoz-Merida A."/>
            <person name="Barroso C."/>
            <person name="Egas C."/>
        </authorList>
    </citation>
    <scope>NUCLEOTIDE SEQUENCE</scope>
    <source>
        <strain evidence="7">ON4</strain>
    </source>
</reference>
<evidence type="ECO:0000256" key="1">
    <source>
        <dbReference type="ARBA" id="ARBA00004370"/>
    </source>
</evidence>
<comment type="caution">
    <text evidence="7">The sequence shown here is derived from an EMBL/GenBank/DDBJ whole genome shotgun (WGS) entry which is preliminary data.</text>
</comment>
<dbReference type="GO" id="GO:0016746">
    <property type="term" value="F:acyltransferase activity"/>
    <property type="evidence" value="ECO:0007669"/>
    <property type="project" value="UniProtKB-KW"/>
</dbReference>
<dbReference type="InterPro" id="IPR000872">
    <property type="entry name" value="Tafazzin"/>
</dbReference>
<comment type="subcellular location">
    <subcellularLocation>
        <location evidence="1">Membrane</location>
    </subcellularLocation>
</comment>
<organism evidence="7 8">
    <name type="scientific">Gulosibacter molinativorax</name>
    <dbReference type="NCBI Taxonomy" id="256821"/>
    <lineage>
        <taxon>Bacteria</taxon>
        <taxon>Bacillati</taxon>
        <taxon>Actinomycetota</taxon>
        <taxon>Actinomycetes</taxon>
        <taxon>Micrococcales</taxon>
        <taxon>Microbacteriaceae</taxon>
        <taxon>Gulosibacter</taxon>
    </lineage>
</organism>
<evidence type="ECO:0000256" key="5">
    <source>
        <dbReference type="ARBA" id="ARBA00023315"/>
    </source>
</evidence>
<dbReference type="PANTHER" id="PTHR10434">
    <property type="entry name" value="1-ACYL-SN-GLYCEROL-3-PHOSPHATE ACYLTRANSFERASE"/>
    <property type="match status" value="1"/>
</dbReference>
<dbReference type="PRINTS" id="PR00979">
    <property type="entry name" value="TAFAZZIN"/>
</dbReference>
<gene>
    <name evidence="7" type="ORF">C7K25_03185</name>
</gene>
<dbReference type="Pfam" id="PF01553">
    <property type="entry name" value="Acyltransferase"/>
    <property type="match status" value="1"/>
</dbReference>
<name>A0ABT7C5C0_9MICO</name>
<dbReference type="Proteomes" id="UP001170379">
    <property type="component" value="Unassembled WGS sequence"/>
</dbReference>